<feature type="coiled-coil region" evidence="2">
    <location>
        <begin position="85"/>
        <end position="112"/>
    </location>
</feature>
<keyword evidence="3" id="KW-0812">Transmembrane</keyword>
<dbReference type="GO" id="GO:0012505">
    <property type="term" value="C:endomembrane system"/>
    <property type="evidence" value="ECO:0007669"/>
    <property type="project" value="TreeGrafter"/>
</dbReference>
<dbReference type="GO" id="GO:0000149">
    <property type="term" value="F:SNARE binding"/>
    <property type="evidence" value="ECO:0007669"/>
    <property type="project" value="TreeGrafter"/>
</dbReference>
<feature type="transmembrane region" description="Helical" evidence="3">
    <location>
        <begin position="457"/>
        <end position="484"/>
    </location>
</feature>
<dbReference type="Proteomes" id="UP001174909">
    <property type="component" value="Unassembled WGS sequence"/>
</dbReference>
<dbReference type="GO" id="GO:0048278">
    <property type="term" value="P:vesicle docking"/>
    <property type="evidence" value="ECO:0007669"/>
    <property type="project" value="TreeGrafter"/>
</dbReference>
<evidence type="ECO:0000259" key="4">
    <source>
        <dbReference type="PROSITE" id="PS50192"/>
    </source>
</evidence>
<evidence type="ECO:0000256" key="2">
    <source>
        <dbReference type="SAM" id="Coils"/>
    </source>
</evidence>
<keyword evidence="6" id="KW-1185">Reference proteome</keyword>
<keyword evidence="3" id="KW-0472">Membrane</keyword>
<dbReference type="GO" id="GO:0031201">
    <property type="term" value="C:SNARE complex"/>
    <property type="evidence" value="ECO:0007669"/>
    <property type="project" value="TreeGrafter"/>
</dbReference>
<dbReference type="Gene3D" id="1.20.5.110">
    <property type="match status" value="2"/>
</dbReference>
<comment type="caution">
    <text evidence="5">The sequence shown here is derived from an EMBL/GenBank/DDBJ whole genome shotgun (WGS) entry which is preliminary data.</text>
</comment>
<dbReference type="GO" id="GO:0006906">
    <property type="term" value="P:vesicle fusion"/>
    <property type="evidence" value="ECO:0007669"/>
    <property type="project" value="TreeGrafter"/>
</dbReference>
<gene>
    <name evidence="5" type="ORF">GBAR_LOCUS3912</name>
</gene>
<organism evidence="5 6">
    <name type="scientific">Geodia barretti</name>
    <name type="common">Barrett's horny sponge</name>
    <dbReference type="NCBI Taxonomy" id="519541"/>
    <lineage>
        <taxon>Eukaryota</taxon>
        <taxon>Metazoa</taxon>
        <taxon>Porifera</taxon>
        <taxon>Demospongiae</taxon>
        <taxon>Heteroscleromorpha</taxon>
        <taxon>Tetractinellida</taxon>
        <taxon>Astrophorina</taxon>
        <taxon>Geodiidae</taxon>
        <taxon>Geodia</taxon>
    </lineage>
</organism>
<evidence type="ECO:0000313" key="6">
    <source>
        <dbReference type="Proteomes" id="UP001174909"/>
    </source>
</evidence>
<protein>
    <submittedName>
        <fullName evidence="5">Syntaxin-7</fullName>
    </submittedName>
</protein>
<feature type="domain" description="T-SNARE coiled-coil homology" evidence="4">
    <location>
        <begin position="145"/>
        <end position="207"/>
    </location>
</feature>
<dbReference type="Pfam" id="PF14523">
    <property type="entry name" value="Syntaxin_2"/>
    <property type="match status" value="1"/>
</dbReference>
<dbReference type="GO" id="GO:0005484">
    <property type="term" value="F:SNAP receptor activity"/>
    <property type="evidence" value="ECO:0007669"/>
    <property type="project" value="TreeGrafter"/>
</dbReference>
<feature type="transmembrane region" description="Helical" evidence="3">
    <location>
        <begin position="219"/>
        <end position="244"/>
    </location>
</feature>
<dbReference type="PROSITE" id="PS50192">
    <property type="entry name" value="T_SNARE"/>
    <property type="match status" value="1"/>
</dbReference>
<sequence length="486" mass="54444">MDYQNKFRETLNRKTEFGSAEEGGDYDLAEIDSDLRSFKTCVDSIGTPLNNDQNRAEVRRLRSVINRRLRDCNSKVRQKGKGVEAQQLSKQINNYVEKFEDLMKQEKEMTSQHQHSVSYNVVDYSSPQGSEAPIIQTQATAAADVVAMEKDAAELRDLEKDILDLHDIQKEIVNMVQDQGETADRIEVQVSHAANRVEKGQKRLADTVILKSRKRKLCIAISLLVGIPIVIILLIIIIVLAVHIQYFGDLNRRRVRCNGTEKASLQSIGSDLVTLRGHLNKLGRSPEPTSLRETIRNLRSQLKRKISEEQVRQSNLLEQLSGDKDELGEEQKRDWQQLQAYVSQLYHLMEEEKGRLQPHPHTGEGDEPDLGENLLQALPLSNAAQAEGDAADLDEIQRDITDLLEIQSNLNRLVHGQGKDIDLIGQCGCGSHESVERTKALGEAAVLRGSSRRKKCCIALCVLVAIAVPVIILAILIPTLIHILSS</sequence>
<accession>A0AA35W7K6</accession>
<dbReference type="InterPro" id="IPR010989">
    <property type="entry name" value="SNARE"/>
</dbReference>
<evidence type="ECO:0000256" key="3">
    <source>
        <dbReference type="SAM" id="Phobius"/>
    </source>
</evidence>
<reference evidence="5" key="1">
    <citation type="submission" date="2023-03" db="EMBL/GenBank/DDBJ databases">
        <authorList>
            <person name="Steffen K."/>
            <person name="Cardenas P."/>
        </authorList>
    </citation>
    <scope>NUCLEOTIDE SEQUENCE</scope>
</reference>
<keyword evidence="3" id="KW-1133">Transmembrane helix</keyword>
<dbReference type="EMBL" id="CASHTH010000561">
    <property type="protein sequence ID" value="CAI8004415.1"/>
    <property type="molecule type" value="Genomic_DNA"/>
</dbReference>
<proteinExistence type="inferred from homology"/>
<keyword evidence="2" id="KW-0175">Coiled coil</keyword>
<dbReference type="PANTHER" id="PTHR19957:SF38">
    <property type="entry name" value="LD27581P"/>
    <property type="match status" value="1"/>
</dbReference>
<dbReference type="GO" id="GO:0006886">
    <property type="term" value="P:intracellular protein transport"/>
    <property type="evidence" value="ECO:0007669"/>
    <property type="project" value="TreeGrafter"/>
</dbReference>
<dbReference type="SMART" id="SM00397">
    <property type="entry name" value="t_SNARE"/>
    <property type="match status" value="1"/>
</dbReference>
<evidence type="ECO:0000313" key="5">
    <source>
        <dbReference type="EMBL" id="CAI8004415.1"/>
    </source>
</evidence>
<dbReference type="AlphaFoldDB" id="A0AA35W7K6"/>
<dbReference type="InterPro" id="IPR045242">
    <property type="entry name" value="Syntaxin"/>
</dbReference>
<dbReference type="InterPro" id="IPR006011">
    <property type="entry name" value="Syntaxin_N"/>
</dbReference>
<evidence type="ECO:0000256" key="1">
    <source>
        <dbReference type="ARBA" id="ARBA00009063"/>
    </source>
</evidence>
<dbReference type="PANTHER" id="PTHR19957">
    <property type="entry name" value="SYNTAXIN"/>
    <property type="match status" value="1"/>
</dbReference>
<name>A0AA35W7K6_GEOBA</name>
<dbReference type="SUPFAM" id="SSF47661">
    <property type="entry name" value="t-snare proteins"/>
    <property type="match status" value="1"/>
</dbReference>
<comment type="similarity">
    <text evidence="1">Belongs to the syntaxin family.</text>
</comment>
<dbReference type="InterPro" id="IPR000727">
    <property type="entry name" value="T_SNARE_dom"/>
</dbReference>